<proteinExistence type="predicted"/>
<feature type="compositionally biased region" description="Basic and acidic residues" evidence="1">
    <location>
        <begin position="98"/>
        <end position="113"/>
    </location>
</feature>
<accession>A0A017RYP3</accession>
<feature type="region of interest" description="Disordered" evidence="1">
    <location>
        <begin position="98"/>
        <end position="126"/>
    </location>
</feature>
<evidence type="ECO:0000313" key="2">
    <source>
        <dbReference type="EMBL" id="EYE89903.1"/>
    </source>
</evidence>
<dbReference type="AlphaFoldDB" id="A0A017RYP3"/>
<reference evidence="3" key="1">
    <citation type="journal article" date="2014" name="Nat. Commun.">
        <title>Genomic adaptations of the halophilic Dead Sea filamentous fungus Eurotium rubrum.</title>
        <authorList>
            <person name="Kis-Papo T."/>
            <person name="Weig A.R."/>
            <person name="Riley R."/>
            <person name="Persoh D."/>
            <person name="Salamov A."/>
            <person name="Sun H."/>
            <person name="Lipzen A."/>
            <person name="Wasser S.P."/>
            <person name="Rambold G."/>
            <person name="Grigoriev I.V."/>
            <person name="Nevo E."/>
        </authorList>
    </citation>
    <scope>NUCLEOTIDE SEQUENCE [LARGE SCALE GENOMIC DNA]</scope>
    <source>
        <strain evidence="3">CBS 135680</strain>
    </source>
</reference>
<evidence type="ECO:0000313" key="3">
    <source>
        <dbReference type="Proteomes" id="UP000019804"/>
    </source>
</evidence>
<protein>
    <submittedName>
        <fullName evidence="2">Uncharacterized protein</fullName>
    </submittedName>
</protein>
<organism evidence="2 3">
    <name type="scientific">Aspergillus ruber (strain CBS 135680)</name>
    <dbReference type="NCBI Taxonomy" id="1388766"/>
    <lineage>
        <taxon>Eukaryota</taxon>
        <taxon>Fungi</taxon>
        <taxon>Dikarya</taxon>
        <taxon>Ascomycota</taxon>
        <taxon>Pezizomycotina</taxon>
        <taxon>Eurotiomycetes</taxon>
        <taxon>Eurotiomycetidae</taxon>
        <taxon>Eurotiales</taxon>
        <taxon>Aspergillaceae</taxon>
        <taxon>Aspergillus</taxon>
        <taxon>Aspergillus subgen. Aspergillus</taxon>
    </lineage>
</organism>
<gene>
    <name evidence="2" type="ORF">EURHEDRAFT_373231</name>
</gene>
<dbReference type="Proteomes" id="UP000019804">
    <property type="component" value="Unassembled WGS sequence"/>
</dbReference>
<sequence>MPYSPWGPMIGRTLKQNQAVRRTPSMLNKDEEENLIQQGEIFGALWHYRSLKSKMVETINWGLKGGKKRPENLIECEAEYEAAVTVLKDQARVLERFSKMSTENVHEPGRGDPSEDQGAQPIYPEE</sequence>
<dbReference type="EMBL" id="KK088507">
    <property type="protein sequence ID" value="EYE89903.1"/>
    <property type="molecule type" value="Genomic_DNA"/>
</dbReference>
<keyword evidence="3" id="KW-1185">Reference proteome</keyword>
<name>A0A017RYP3_ASPRC</name>
<dbReference type="GeneID" id="63693642"/>
<dbReference type="RefSeq" id="XP_040633593.1">
    <property type="nucleotide sequence ID" value="XM_040778518.1"/>
</dbReference>
<dbReference type="HOGENOM" id="CLU_1981210_0_0_1"/>
<dbReference type="OrthoDB" id="4434341at2759"/>
<dbReference type="STRING" id="1388766.A0A017RYP3"/>
<evidence type="ECO:0000256" key="1">
    <source>
        <dbReference type="SAM" id="MobiDB-lite"/>
    </source>
</evidence>